<evidence type="ECO:0000259" key="1">
    <source>
        <dbReference type="Pfam" id="PF04233"/>
    </source>
</evidence>
<sequence length="403" mass="44400">MIRGPQTRVDGLGAAVIRKNLGNASTGFENPLKTMRSVIARMASTLSAIDLPFDEAIAFFRQKVSTPTESWRDVWDAAHSKMFMVAGANTTAIVDDFKQAIGKALEQGTTLDDFRKDFDQIVKKHGWSYRGERGWRTKTIFETNLRTAYAAGRYAQMSEPDTLATFPYWQYHHSGAVHPRLQHKNWNGLCLAADDPFWKTAYPPNGFGCGCFVTPVSRPGLRRLGKAGPDRAPDLDQLGTDQPLGVDPSFAYNPGRAWLEQTAPGPKAVSADEANVAAFVFSALRGKWPDGSWTPVGIASKEVATTLEIKAGTEIRLSADTIRSHVKHTIATPAAYGVIPRQLASAGRLVKDANGRWAFVGEYDGQLYQAAVKVVKKADREEIYLVSLRRANANEIKRRFGDL</sequence>
<gene>
    <name evidence="2" type="ORF">CO666_03660</name>
</gene>
<protein>
    <recommendedName>
        <fullName evidence="1">Phage head morphogenesis domain-containing protein</fullName>
    </recommendedName>
</protein>
<name>A0A2A6JI89_9HYPH</name>
<evidence type="ECO:0000313" key="3">
    <source>
        <dbReference type="Proteomes" id="UP000220768"/>
    </source>
</evidence>
<evidence type="ECO:0000313" key="2">
    <source>
        <dbReference type="EMBL" id="PDT05712.1"/>
    </source>
</evidence>
<dbReference type="EMBL" id="NWSV01000002">
    <property type="protein sequence ID" value="PDT05712.1"/>
    <property type="molecule type" value="Genomic_DNA"/>
</dbReference>
<dbReference type="InterPro" id="IPR006528">
    <property type="entry name" value="Phage_head_morphogenesis_dom"/>
</dbReference>
<proteinExistence type="predicted"/>
<accession>A0A2A6JI89</accession>
<feature type="domain" description="Phage head morphogenesis" evidence="1">
    <location>
        <begin position="96"/>
        <end position="213"/>
    </location>
</feature>
<comment type="caution">
    <text evidence="2">The sequence shown here is derived from an EMBL/GenBank/DDBJ whole genome shotgun (WGS) entry which is preliminary data.</text>
</comment>
<keyword evidence="3" id="KW-1185">Reference proteome</keyword>
<reference evidence="2 3" key="1">
    <citation type="submission" date="2017-09" db="EMBL/GenBank/DDBJ databases">
        <title>Comparative genomics of rhizobia isolated from Phaseolus vulgaris in China.</title>
        <authorList>
            <person name="Tong W."/>
        </authorList>
    </citation>
    <scope>NUCLEOTIDE SEQUENCE [LARGE SCALE GENOMIC DNA]</scope>
    <source>
        <strain evidence="2 3">C5</strain>
    </source>
</reference>
<organism evidence="2 3">
    <name type="scientific">Rhizobium chutanense</name>
    <dbReference type="NCBI Taxonomy" id="2035448"/>
    <lineage>
        <taxon>Bacteria</taxon>
        <taxon>Pseudomonadati</taxon>
        <taxon>Pseudomonadota</taxon>
        <taxon>Alphaproteobacteria</taxon>
        <taxon>Hyphomicrobiales</taxon>
        <taxon>Rhizobiaceae</taxon>
        <taxon>Rhizobium/Agrobacterium group</taxon>
        <taxon>Rhizobium</taxon>
    </lineage>
</organism>
<dbReference type="Pfam" id="PF04233">
    <property type="entry name" value="Phage_Mu_F"/>
    <property type="match status" value="1"/>
</dbReference>
<dbReference type="AlphaFoldDB" id="A0A2A6JI89"/>
<dbReference type="Proteomes" id="UP000220768">
    <property type="component" value="Unassembled WGS sequence"/>
</dbReference>